<evidence type="ECO:0000313" key="1">
    <source>
        <dbReference type="EMBL" id="KAE8166845.1"/>
    </source>
</evidence>
<proteinExistence type="predicted"/>
<dbReference type="AlphaFoldDB" id="A0A5N6V751"/>
<gene>
    <name evidence="1" type="ORF">BDV40DRAFT_254677</name>
</gene>
<dbReference type="Proteomes" id="UP000326950">
    <property type="component" value="Unassembled WGS sequence"/>
</dbReference>
<sequence>MEPFFLFLPIPSFFSLPSSSFREESGVTPGSPTGTILFYLFSGNDLFSRSDSVVDRYGKCRQIRDSTESSLGFMTSQKPAEGLGLWRLSGLVSRTVLSWI</sequence>
<reference evidence="1 2" key="1">
    <citation type="submission" date="2019-04" db="EMBL/GenBank/DDBJ databases">
        <title>Friends and foes A comparative genomics study of 23 Aspergillus species from section Flavi.</title>
        <authorList>
            <consortium name="DOE Joint Genome Institute"/>
            <person name="Kjaerbolling I."/>
            <person name="Vesth T."/>
            <person name="Frisvad J.C."/>
            <person name="Nybo J.L."/>
            <person name="Theobald S."/>
            <person name="Kildgaard S."/>
            <person name="Isbrandt T."/>
            <person name="Kuo A."/>
            <person name="Sato A."/>
            <person name="Lyhne E.K."/>
            <person name="Kogle M.E."/>
            <person name="Wiebenga A."/>
            <person name="Kun R.S."/>
            <person name="Lubbers R.J."/>
            <person name="Makela M.R."/>
            <person name="Barry K."/>
            <person name="Chovatia M."/>
            <person name="Clum A."/>
            <person name="Daum C."/>
            <person name="Haridas S."/>
            <person name="He G."/>
            <person name="LaButti K."/>
            <person name="Lipzen A."/>
            <person name="Mondo S."/>
            <person name="Riley R."/>
            <person name="Salamov A."/>
            <person name="Simmons B.A."/>
            <person name="Magnuson J.K."/>
            <person name="Henrissat B."/>
            <person name="Mortensen U.H."/>
            <person name="Larsen T.O."/>
            <person name="Devries R.P."/>
            <person name="Grigoriev I.V."/>
            <person name="Machida M."/>
            <person name="Baker S.E."/>
            <person name="Andersen M.R."/>
        </authorList>
    </citation>
    <scope>NUCLEOTIDE SEQUENCE [LARGE SCALE GENOMIC DNA]</scope>
    <source>
        <strain evidence="1 2">CBS 117626</strain>
    </source>
</reference>
<name>A0A5N6V751_ASPTM</name>
<organism evidence="1 2">
    <name type="scientific">Aspergillus tamarii</name>
    <dbReference type="NCBI Taxonomy" id="41984"/>
    <lineage>
        <taxon>Eukaryota</taxon>
        <taxon>Fungi</taxon>
        <taxon>Dikarya</taxon>
        <taxon>Ascomycota</taxon>
        <taxon>Pezizomycotina</taxon>
        <taxon>Eurotiomycetes</taxon>
        <taxon>Eurotiomycetidae</taxon>
        <taxon>Eurotiales</taxon>
        <taxon>Aspergillaceae</taxon>
        <taxon>Aspergillus</taxon>
        <taxon>Aspergillus subgen. Circumdati</taxon>
    </lineage>
</organism>
<accession>A0A5N6V751</accession>
<evidence type="ECO:0000313" key="2">
    <source>
        <dbReference type="Proteomes" id="UP000326950"/>
    </source>
</evidence>
<dbReference type="EMBL" id="ML738592">
    <property type="protein sequence ID" value="KAE8166845.1"/>
    <property type="molecule type" value="Genomic_DNA"/>
</dbReference>
<keyword evidence="2" id="KW-1185">Reference proteome</keyword>
<protein>
    <submittedName>
        <fullName evidence="1">Uncharacterized protein</fullName>
    </submittedName>
</protein>